<dbReference type="InterPro" id="IPR019391">
    <property type="entry name" value="Storkhead-box_WHD"/>
</dbReference>
<protein>
    <recommendedName>
        <fullName evidence="2">Winged helix Storkhead-box1 domain-containing protein</fullName>
    </recommendedName>
</protein>
<feature type="compositionally biased region" description="Basic residues" evidence="1">
    <location>
        <begin position="267"/>
        <end position="277"/>
    </location>
</feature>
<dbReference type="GO" id="GO:0005737">
    <property type="term" value="C:cytoplasm"/>
    <property type="evidence" value="ECO:0007669"/>
    <property type="project" value="TreeGrafter"/>
</dbReference>
<feature type="compositionally biased region" description="Basic residues" evidence="1">
    <location>
        <begin position="310"/>
        <end position="321"/>
    </location>
</feature>
<dbReference type="GO" id="GO:0005634">
    <property type="term" value="C:nucleus"/>
    <property type="evidence" value="ECO:0007669"/>
    <property type="project" value="TreeGrafter"/>
</dbReference>
<feature type="compositionally biased region" description="Basic and acidic residues" evidence="1">
    <location>
        <begin position="363"/>
        <end position="373"/>
    </location>
</feature>
<dbReference type="Pfam" id="PF10264">
    <property type="entry name" value="WHD_Storkhead"/>
    <property type="match status" value="1"/>
</dbReference>
<feature type="compositionally biased region" description="Polar residues" evidence="1">
    <location>
        <begin position="352"/>
        <end position="361"/>
    </location>
</feature>
<dbReference type="PANTHER" id="PTHR22437">
    <property type="entry name" value="WINGED HELIX DOMAIN-CONTAINING PROTEIN"/>
    <property type="match status" value="1"/>
</dbReference>
<dbReference type="AlphaFoldDB" id="A0A2A2KTI2"/>
<comment type="caution">
    <text evidence="3">The sequence shown here is derived from an EMBL/GenBank/DDBJ whole genome shotgun (WGS) entry which is preliminary data.</text>
</comment>
<feature type="domain" description="Winged helix Storkhead-box1" evidence="2">
    <location>
        <begin position="92"/>
        <end position="170"/>
    </location>
</feature>
<dbReference type="STRING" id="2018661.A0A2A2KTI2"/>
<accession>A0A2A2KTI2</accession>
<evidence type="ECO:0000313" key="4">
    <source>
        <dbReference type="Proteomes" id="UP000218231"/>
    </source>
</evidence>
<feature type="region of interest" description="Disordered" evidence="1">
    <location>
        <begin position="307"/>
        <end position="373"/>
    </location>
</feature>
<evidence type="ECO:0000256" key="1">
    <source>
        <dbReference type="SAM" id="MobiDB-lite"/>
    </source>
</evidence>
<dbReference type="InterPro" id="IPR040126">
    <property type="entry name" value="STOX1/2"/>
</dbReference>
<proteinExistence type="predicted"/>
<dbReference type="GO" id="GO:0006357">
    <property type="term" value="P:regulation of transcription by RNA polymerase II"/>
    <property type="evidence" value="ECO:0007669"/>
    <property type="project" value="InterPro"/>
</dbReference>
<evidence type="ECO:0000313" key="3">
    <source>
        <dbReference type="EMBL" id="PAV77306.1"/>
    </source>
</evidence>
<sequence>MSCIAIMLEGPKARNGRRVFESFVEQNRQCFWNRDLVAASNSLIYMGFMRPGTLFVSAPSSHLNVIRAAWARRILKAPEGYAISSLGDMGAIQTVEQVHFVPLGDVLCDAITMLNRQGHAATLQAVRTYATKNCPHVAPPSLEMIQQTVKSLLASGVVYRMGDHLFVSVPTTSPPKVKVTVECQTGTSMMVRDEKKEKNTAGRVSALWAKLFTKKNASNLPPTLPDPLKMPMHPETNSHSLPPQHQLPMIPNKFPTFHDGFHEEYPRKRRHQRHNRKQLSSSSECLNYGPIDPPDCLPAEIKLIDDMSMKHRSRRRQRSVPKRREDPLPVLTAAALTAANARTSTPRGGSDSAYSHSPVTDSNEDHASWSEHERENVDHTYINLRHDESTQFEDFPTLLEPLAKGVHISNL</sequence>
<name>A0A2A2KTI2_9BILA</name>
<evidence type="ECO:0000259" key="2">
    <source>
        <dbReference type="Pfam" id="PF10264"/>
    </source>
</evidence>
<feature type="region of interest" description="Disordered" evidence="1">
    <location>
        <begin position="255"/>
        <end position="290"/>
    </location>
</feature>
<dbReference type="EMBL" id="LIAE01007730">
    <property type="protein sequence ID" value="PAV77306.1"/>
    <property type="molecule type" value="Genomic_DNA"/>
</dbReference>
<dbReference type="OrthoDB" id="10020110at2759"/>
<organism evidence="3 4">
    <name type="scientific">Diploscapter pachys</name>
    <dbReference type="NCBI Taxonomy" id="2018661"/>
    <lineage>
        <taxon>Eukaryota</taxon>
        <taxon>Metazoa</taxon>
        <taxon>Ecdysozoa</taxon>
        <taxon>Nematoda</taxon>
        <taxon>Chromadorea</taxon>
        <taxon>Rhabditida</taxon>
        <taxon>Rhabditina</taxon>
        <taxon>Rhabditomorpha</taxon>
        <taxon>Rhabditoidea</taxon>
        <taxon>Rhabditidae</taxon>
        <taxon>Diploscapter</taxon>
    </lineage>
</organism>
<dbReference type="Proteomes" id="UP000218231">
    <property type="component" value="Unassembled WGS sequence"/>
</dbReference>
<dbReference type="PANTHER" id="PTHR22437:SF0">
    <property type="entry name" value="FI21431P1"/>
    <property type="match status" value="1"/>
</dbReference>
<gene>
    <name evidence="3" type="ORF">WR25_19737</name>
</gene>
<reference evidence="3 4" key="1">
    <citation type="journal article" date="2017" name="Curr. Biol.">
        <title>Genome architecture and evolution of a unichromosomal asexual nematode.</title>
        <authorList>
            <person name="Fradin H."/>
            <person name="Zegar C."/>
            <person name="Gutwein M."/>
            <person name="Lucas J."/>
            <person name="Kovtun M."/>
            <person name="Corcoran D."/>
            <person name="Baugh L.R."/>
            <person name="Kiontke K."/>
            <person name="Gunsalus K."/>
            <person name="Fitch D.H."/>
            <person name="Piano F."/>
        </authorList>
    </citation>
    <scope>NUCLEOTIDE SEQUENCE [LARGE SCALE GENOMIC DNA]</scope>
    <source>
        <strain evidence="3">PF1309</strain>
    </source>
</reference>
<feature type="compositionally biased region" description="Low complexity" evidence="1">
    <location>
        <begin position="332"/>
        <end position="345"/>
    </location>
</feature>
<keyword evidence="4" id="KW-1185">Reference proteome</keyword>
<dbReference type="GO" id="GO:0000977">
    <property type="term" value="F:RNA polymerase II transcription regulatory region sequence-specific DNA binding"/>
    <property type="evidence" value="ECO:0007669"/>
    <property type="project" value="TreeGrafter"/>
</dbReference>